<reference evidence="3" key="1">
    <citation type="submission" date="2020-12" db="EMBL/GenBank/DDBJ databases">
        <authorList>
            <person name="Iha C."/>
        </authorList>
    </citation>
    <scope>NUCLEOTIDE SEQUENCE</scope>
</reference>
<dbReference type="InterPro" id="IPR011009">
    <property type="entry name" value="Kinase-like_dom_sf"/>
</dbReference>
<sequence>MASSMSRLSLPDQRTVGSAVRDFVAAEGQSSEGLAEALDFRRVASLGASARGVALLLGASVAVILACLPTNLSGEGGEGTDGGVDTLVAEYDARRLSDFWAGRRASVLRRQAAVGAKAMGLLTSLLVEWRLGTLESNMAALARQCRATIEDLGPAFVKLAQALSTRSDIFPPEFLQEFCGLQDRVPAFDDSAALRALDVELGRPHGAVFEWLSDGPMASASLGQVYHGLLKRQFGGGEVAVKVQRPDIVEGIALDVFLLRRMAAALAMFPTLHSNWSATFDEWARRFFDELDYTKECRNALAFRDQMAKLPGITVPRMYPELTTRRVMTSEWVYGEKLSAATVIDSRATLRTILNCYLIQLLETGFLHADPHPGNILCTMDGKICILDFGLMTEVSKEQRLALIEFIAHLWCEDWEAVAADLGNLDFLPQGVRIDDNREFQVLLERIFGDMVNGGGLRVGRIKSELSRAASDHNLVIPPYFMLILRVFCIIEGVSLSMDDRFAIVGECLPYLARRLLVDKDPKVQETLKVLLYGEHGRLDVERLRKLVSALAAFTTDGSRTEVPDHRPQDFFLTLEERVKGHTPASVGFDGALYAQPGPVFNEAVKETLRTVFSQEGSYAQQLLVDEMVTSVETMSLAALVELFHMVLGSISAFVTLAPPAGRQGGLAAALAPLMNTMTSVPSMINVPVGELTDEDRHILNNARAILGMMEPRTGLAARPLVALSAARDMLPLASELLPGLVSTLVMCAQEFARRRALQLAEDLDPKGRASPGGDAFSSIV</sequence>
<accession>A0A8S1IZH4</accession>
<dbReference type="AlphaFoldDB" id="A0A8S1IZH4"/>
<protein>
    <recommendedName>
        <fullName evidence="2">ABC1 atypical kinase-like domain-containing protein</fullName>
    </recommendedName>
</protein>
<evidence type="ECO:0000313" key="3">
    <source>
        <dbReference type="EMBL" id="CAD7699161.1"/>
    </source>
</evidence>
<dbReference type="PANTHER" id="PTHR10566">
    <property type="entry name" value="CHAPERONE-ACTIVITY OF BC1 COMPLEX CABC1 -RELATED"/>
    <property type="match status" value="1"/>
</dbReference>
<dbReference type="OrthoDB" id="427480at2759"/>
<dbReference type="Proteomes" id="UP000708148">
    <property type="component" value="Unassembled WGS sequence"/>
</dbReference>
<name>A0A8S1IZH4_9CHLO</name>
<dbReference type="CDD" id="cd05121">
    <property type="entry name" value="ABC1_ADCK3-like"/>
    <property type="match status" value="1"/>
</dbReference>
<comment type="similarity">
    <text evidence="1">Belongs to the protein kinase superfamily. ADCK protein kinase family.</text>
</comment>
<dbReference type="PANTHER" id="PTHR10566:SF118">
    <property type="entry name" value="PROTEIN KINASE DOMAIN-CONTAINING PROTEIN"/>
    <property type="match status" value="1"/>
</dbReference>
<evidence type="ECO:0000259" key="2">
    <source>
        <dbReference type="Pfam" id="PF03109"/>
    </source>
</evidence>
<gene>
    <name evidence="3" type="ORF">OSTQU699_LOCUS4520</name>
</gene>
<evidence type="ECO:0000256" key="1">
    <source>
        <dbReference type="ARBA" id="ARBA00009670"/>
    </source>
</evidence>
<dbReference type="Gene3D" id="1.10.510.10">
    <property type="entry name" value="Transferase(Phosphotransferase) domain 1"/>
    <property type="match status" value="1"/>
</dbReference>
<dbReference type="SUPFAM" id="SSF56112">
    <property type="entry name" value="Protein kinase-like (PK-like)"/>
    <property type="match status" value="1"/>
</dbReference>
<dbReference type="EMBL" id="CAJHUC010000962">
    <property type="protein sequence ID" value="CAD7699161.1"/>
    <property type="molecule type" value="Genomic_DNA"/>
</dbReference>
<dbReference type="Pfam" id="PF03109">
    <property type="entry name" value="ABC1"/>
    <property type="match status" value="1"/>
</dbReference>
<organism evidence="3 4">
    <name type="scientific">Ostreobium quekettii</name>
    <dbReference type="NCBI Taxonomy" id="121088"/>
    <lineage>
        <taxon>Eukaryota</taxon>
        <taxon>Viridiplantae</taxon>
        <taxon>Chlorophyta</taxon>
        <taxon>core chlorophytes</taxon>
        <taxon>Ulvophyceae</taxon>
        <taxon>TCBD clade</taxon>
        <taxon>Bryopsidales</taxon>
        <taxon>Ostreobineae</taxon>
        <taxon>Ostreobiaceae</taxon>
        <taxon>Ostreobium</taxon>
    </lineage>
</organism>
<dbReference type="InterPro" id="IPR004147">
    <property type="entry name" value="ABC1_dom"/>
</dbReference>
<evidence type="ECO:0000313" key="4">
    <source>
        <dbReference type="Proteomes" id="UP000708148"/>
    </source>
</evidence>
<comment type="caution">
    <text evidence="3">The sequence shown here is derived from an EMBL/GenBank/DDBJ whole genome shotgun (WGS) entry which is preliminary data.</text>
</comment>
<keyword evidence="4" id="KW-1185">Reference proteome</keyword>
<dbReference type="InterPro" id="IPR050154">
    <property type="entry name" value="UbiB_kinase"/>
</dbReference>
<proteinExistence type="inferred from homology"/>
<feature type="domain" description="ABC1 atypical kinase-like" evidence="2">
    <location>
        <begin position="181"/>
        <end position="420"/>
    </location>
</feature>